<accession>A0A397H187</accession>
<reference evidence="1 2" key="1">
    <citation type="submission" date="2018-08" db="EMBL/GenBank/DDBJ databases">
        <title>Genome and evolution of the arbuscular mycorrhizal fungus Diversispora epigaea (formerly Glomus versiforme) and its bacterial endosymbionts.</title>
        <authorList>
            <person name="Sun X."/>
            <person name="Fei Z."/>
            <person name="Harrison M."/>
        </authorList>
    </citation>
    <scope>NUCLEOTIDE SEQUENCE [LARGE SCALE GENOMIC DNA]</scope>
    <source>
        <strain evidence="1 2">IT104</strain>
    </source>
</reference>
<comment type="caution">
    <text evidence="1">The sequence shown here is derived from an EMBL/GenBank/DDBJ whole genome shotgun (WGS) entry which is preliminary data.</text>
</comment>
<dbReference type="AlphaFoldDB" id="A0A397H187"/>
<sequence length="104" mass="12088">MSKRRVNKAVQKCTYVNWIFQVTDIILDLKFMNNSTSQEYFRSYYIIHGKHGIGISTLIKMASREVGQGIIYQQTILNICYNYRPKIFSTAMSSSLNQNAQHTQ</sequence>
<evidence type="ECO:0000313" key="1">
    <source>
        <dbReference type="EMBL" id="RHZ55123.1"/>
    </source>
</evidence>
<keyword evidence="2" id="KW-1185">Reference proteome</keyword>
<gene>
    <name evidence="1" type="ORF">Glove_420g112</name>
</gene>
<dbReference type="Proteomes" id="UP000266861">
    <property type="component" value="Unassembled WGS sequence"/>
</dbReference>
<evidence type="ECO:0000313" key="2">
    <source>
        <dbReference type="Proteomes" id="UP000266861"/>
    </source>
</evidence>
<proteinExistence type="predicted"/>
<organism evidence="1 2">
    <name type="scientific">Diversispora epigaea</name>
    <dbReference type="NCBI Taxonomy" id="1348612"/>
    <lineage>
        <taxon>Eukaryota</taxon>
        <taxon>Fungi</taxon>
        <taxon>Fungi incertae sedis</taxon>
        <taxon>Mucoromycota</taxon>
        <taxon>Glomeromycotina</taxon>
        <taxon>Glomeromycetes</taxon>
        <taxon>Diversisporales</taxon>
        <taxon>Diversisporaceae</taxon>
        <taxon>Diversispora</taxon>
    </lineage>
</organism>
<dbReference type="EMBL" id="PQFF01000372">
    <property type="protein sequence ID" value="RHZ55123.1"/>
    <property type="molecule type" value="Genomic_DNA"/>
</dbReference>
<protein>
    <submittedName>
        <fullName evidence="1">Uncharacterized protein</fullName>
    </submittedName>
</protein>
<name>A0A397H187_9GLOM</name>